<gene>
    <name evidence="4" type="ORF">LOTGIDRAFT_163731</name>
</gene>
<dbReference type="InterPro" id="IPR016186">
    <property type="entry name" value="C-type_lectin-like/link_sf"/>
</dbReference>
<dbReference type="PROSITE" id="PS50041">
    <property type="entry name" value="C_TYPE_LECTIN_2"/>
    <property type="match status" value="1"/>
</dbReference>
<evidence type="ECO:0000259" key="2">
    <source>
        <dbReference type="PROSITE" id="PS50041"/>
    </source>
</evidence>
<dbReference type="HOGENOM" id="CLU_106885_0_0_1"/>
<evidence type="ECO:0008006" key="6">
    <source>
        <dbReference type="Google" id="ProtNLM"/>
    </source>
</evidence>
<dbReference type="PROSITE" id="PS50948">
    <property type="entry name" value="PAN"/>
    <property type="match status" value="1"/>
</dbReference>
<sequence>MTFSCLPFTTFGVIFLTLQILHQGNSMCTLNGNPFRRTELFDLRFSAYTLSASSQTLNDCVSLCDSNLCISFGYNYLTAVCYLYDRRVLFGEDSAVFEDGMVNYWTVAESCPGDYTFTSTTNLCYKLVYTKLNHSMANNVCAADGGHLLILDSPTKRTYFFSEHGYDLRNFLVGGQQEAGGGYWAWFNGAPITIWLYNQPDDWYTEDCLILYYSPNSVRYLGLQAGITTNDIGCGNRAKFICEIPLSP</sequence>
<dbReference type="AlphaFoldDB" id="V4A2F6"/>
<dbReference type="Gene3D" id="3.10.100.10">
    <property type="entry name" value="Mannose-Binding Protein A, subunit A"/>
    <property type="match status" value="1"/>
</dbReference>
<dbReference type="SUPFAM" id="SSF56436">
    <property type="entry name" value="C-type lectin-like"/>
    <property type="match status" value="1"/>
</dbReference>
<dbReference type="InterPro" id="IPR016187">
    <property type="entry name" value="CTDL_fold"/>
</dbReference>
<reference evidence="4 5" key="1">
    <citation type="journal article" date="2013" name="Nature">
        <title>Insights into bilaterian evolution from three spiralian genomes.</title>
        <authorList>
            <person name="Simakov O."/>
            <person name="Marletaz F."/>
            <person name="Cho S.J."/>
            <person name="Edsinger-Gonzales E."/>
            <person name="Havlak P."/>
            <person name="Hellsten U."/>
            <person name="Kuo D.H."/>
            <person name="Larsson T."/>
            <person name="Lv J."/>
            <person name="Arendt D."/>
            <person name="Savage R."/>
            <person name="Osoegawa K."/>
            <person name="de Jong P."/>
            <person name="Grimwood J."/>
            <person name="Chapman J.A."/>
            <person name="Shapiro H."/>
            <person name="Aerts A."/>
            <person name="Otillar R.P."/>
            <person name="Terry A.Y."/>
            <person name="Boore J.L."/>
            <person name="Grigoriev I.V."/>
            <person name="Lindberg D.R."/>
            <person name="Seaver E.C."/>
            <person name="Weisblat D.A."/>
            <person name="Putnam N.H."/>
            <person name="Rokhsar D.S."/>
        </authorList>
    </citation>
    <scope>NUCLEOTIDE SEQUENCE [LARGE SCALE GENOMIC DNA]</scope>
</reference>
<dbReference type="OrthoDB" id="6118498at2759"/>
<dbReference type="InterPro" id="IPR001304">
    <property type="entry name" value="C-type_lectin-like"/>
</dbReference>
<dbReference type="Proteomes" id="UP000030746">
    <property type="component" value="Unassembled WGS sequence"/>
</dbReference>
<dbReference type="EMBL" id="KB202325">
    <property type="protein sequence ID" value="ESO90847.1"/>
    <property type="molecule type" value="Genomic_DNA"/>
</dbReference>
<dbReference type="PANTHER" id="PTHR22801:SF63">
    <property type="entry name" value="C-TYPE LECTIN DOMAIN-CONTAINING PROTEIN"/>
    <property type="match status" value="1"/>
</dbReference>
<evidence type="ECO:0000259" key="3">
    <source>
        <dbReference type="PROSITE" id="PS50948"/>
    </source>
</evidence>
<dbReference type="SUPFAM" id="SSF57414">
    <property type="entry name" value="Hairpin loop containing domain-like"/>
    <property type="match status" value="1"/>
</dbReference>
<feature type="domain" description="Apple" evidence="3">
    <location>
        <begin position="28"/>
        <end position="111"/>
    </location>
</feature>
<dbReference type="KEGG" id="lgi:LOTGIDRAFT_163731"/>
<organism evidence="4 5">
    <name type="scientific">Lottia gigantea</name>
    <name type="common">Giant owl limpet</name>
    <dbReference type="NCBI Taxonomy" id="225164"/>
    <lineage>
        <taxon>Eukaryota</taxon>
        <taxon>Metazoa</taxon>
        <taxon>Spiralia</taxon>
        <taxon>Lophotrochozoa</taxon>
        <taxon>Mollusca</taxon>
        <taxon>Gastropoda</taxon>
        <taxon>Patellogastropoda</taxon>
        <taxon>Lottioidea</taxon>
        <taxon>Lottiidae</taxon>
        <taxon>Lottia</taxon>
    </lineage>
</organism>
<evidence type="ECO:0000313" key="5">
    <source>
        <dbReference type="Proteomes" id="UP000030746"/>
    </source>
</evidence>
<keyword evidence="1" id="KW-0732">Signal</keyword>
<proteinExistence type="predicted"/>
<keyword evidence="5" id="KW-1185">Reference proteome</keyword>
<dbReference type="SMART" id="SM00034">
    <property type="entry name" value="CLECT"/>
    <property type="match status" value="1"/>
</dbReference>
<dbReference type="PANTHER" id="PTHR22801">
    <property type="entry name" value="LITHOSTATHINE"/>
    <property type="match status" value="1"/>
</dbReference>
<dbReference type="InterPro" id="IPR050801">
    <property type="entry name" value="Ca-Dep_Lectins_ImmuneDev"/>
</dbReference>
<dbReference type="CDD" id="cd00037">
    <property type="entry name" value="CLECT"/>
    <property type="match status" value="1"/>
</dbReference>
<feature type="chain" id="PRO_5004716303" description="C-type lectin domain-containing protein" evidence="1">
    <location>
        <begin position="27"/>
        <end position="248"/>
    </location>
</feature>
<evidence type="ECO:0000313" key="4">
    <source>
        <dbReference type="EMBL" id="ESO90847.1"/>
    </source>
</evidence>
<evidence type="ECO:0000256" key="1">
    <source>
        <dbReference type="SAM" id="SignalP"/>
    </source>
</evidence>
<protein>
    <recommendedName>
        <fullName evidence="6">C-type lectin domain-containing protein</fullName>
    </recommendedName>
</protein>
<dbReference type="RefSeq" id="XP_009058498.1">
    <property type="nucleotide sequence ID" value="XM_009060250.1"/>
</dbReference>
<accession>V4A2F6</accession>
<dbReference type="GeneID" id="20239514"/>
<dbReference type="CTD" id="20239514"/>
<dbReference type="InterPro" id="IPR003609">
    <property type="entry name" value="Pan_app"/>
</dbReference>
<name>V4A2F6_LOTGI</name>
<dbReference type="OMA" id="NHASCLA"/>
<feature type="signal peptide" evidence="1">
    <location>
        <begin position="1"/>
        <end position="26"/>
    </location>
</feature>
<feature type="domain" description="C-type lectin" evidence="2">
    <location>
        <begin position="120"/>
        <end position="243"/>
    </location>
</feature>